<dbReference type="EMBL" id="ADAS02000121">
    <property type="protein sequence ID" value="OAV89699.1"/>
    <property type="molecule type" value="Genomic_DNA"/>
</dbReference>
<dbReference type="AlphaFoldDB" id="A0A180GB02"/>
<reference evidence="1" key="1">
    <citation type="submission" date="2009-11" db="EMBL/GenBank/DDBJ databases">
        <authorList>
            <consortium name="The Broad Institute Genome Sequencing Platform"/>
            <person name="Ward D."/>
            <person name="Feldgarden M."/>
            <person name="Earl A."/>
            <person name="Young S.K."/>
            <person name="Zeng Q."/>
            <person name="Koehrsen M."/>
            <person name="Alvarado L."/>
            <person name="Berlin A."/>
            <person name="Bochicchio J."/>
            <person name="Borenstein D."/>
            <person name="Chapman S.B."/>
            <person name="Chen Z."/>
            <person name="Engels R."/>
            <person name="Freedman E."/>
            <person name="Gellesch M."/>
            <person name="Goldberg J."/>
            <person name="Griggs A."/>
            <person name="Gujja S."/>
            <person name="Heilman E."/>
            <person name="Heiman D."/>
            <person name="Hepburn T."/>
            <person name="Howarth C."/>
            <person name="Jen D."/>
            <person name="Larson L."/>
            <person name="Lewis B."/>
            <person name="Mehta T."/>
            <person name="Park D."/>
            <person name="Pearson M."/>
            <person name="Roberts A."/>
            <person name="Saif S."/>
            <person name="Shea T."/>
            <person name="Shenoy N."/>
            <person name="Sisk P."/>
            <person name="Stolte C."/>
            <person name="Sykes S."/>
            <person name="Thomson T."/>
            <person name="Walk T."/>
            <person name="White J."/>
            <person name="Yandava C."/>
            <person name="Izard J."/>
            <person name="Baranova O.V."/>
            <person name="Blanton J.M."/>
            <person name="Tanner A.C."/>
            <person name="Dewhirst F.E."/>
            <person name="Haas B."/>
            <person name="Nusbaum C."/>
            <person name="Birren B."/>
        </authorList>
    </citation>
    <scope>NUCLEOTIDE SEQUENCE [LARGE SCALE GENOMIC DNA]</scope>
    <source>
        <strain evidence="1">1-1 BBBD Race 1</strain>
    </source>
</reference>
<evidence type="ECO:0000313" key="2">
    <source>
        <dbReference type="EnsemblFungi" id="PTTG_28614-t43_1-p1"/>
    </source>
</evidence>
<evidence type="ECO:0000313" key="3">
    <source>
        <dbReference type="Proteomes" id="UP000005240"/>
    </source>
</evidence>
<reference evidence="2" key="4">
    <citation type="submission" date="2025-05" db="UniProtKB">
        <authorList>
            <consortium name="EnsemblFungi"/>
        </authorList>
    </citation>
    <scope>IDENTIFICATION</scope>
    <source>
        <strain evidence="2">isolate 1-1 / race 1 (BBBD)</strain>
    </source>
</reference>
<dbReference type="EnsemblFungi" id="PTTG_28614-t43_1">
    <property type="protein sequence ID" value="PTTG_28614-t43_1-p1"/>
    <property type="gene ID" value="PTTG_28614"/>
</dbReference>
<organism evidence="1">
    <name type="scientific">Puccinia triticina (isolate 1-1 / race 1 (BBBD))</name>
    <name type="common">Brown leaf rust fungus</name>
    <dbReference type="NCBI Taxonomy" id="630390"/>
    <lineage>
        <taxon>Eukaryota</taxon>
        <taxon>Fungi</taxon>
        <taxon>Dikarya</taxon>
        <taxon>Basidiomycota</taxon>
        <taxon>Pucciniomycotina</taxon>
        <taxon>Pucciniomycetes</taxon>
        <taxon>Pucciniales</taxon>
        <taxon>Pucciniaceae</taxon>
        <taxon>Puccinia</taxon>
    </lineage>
</organism>
<proteinExistence type="predicted"/>
<accession>A0A180GB02</accession>
<dbReference type="VEuPathDB" id="FungiDB:PTTG_28614"/>
<protein>
    <submittedName>
        <fullName evidence="1 2">Uncharacterized protein</fullName>
    </submittedName>
</protein>
<sequence length="190" mass="19821">KDELCSVVFDGFVIPAYQSGHLHPASAIKRNEPNELPPGTPPSASSTGISCLCTATIRQDTHTLSCTFPSLHTSHHTPGSRLMMITLSRPARTLLLVSLCLFVSMQVDALPTSPHSSGYSLAGAAGHRAAAVSRRHPSTGPSALARRSGNGLDLSVQLDLPILGSMGALNLGGQIDGFIPGMPYGVRSSL</sequence>
<reference evidence="2 3" key="3">
    <citation type="journal article" date="2017" name="G3 (Bethesda)">
        <title>Comparative analysis highlights variable genome content of wheat rusts and divergence of the mating loci.</title>
        <authorList>
            <person name="Cuomo C.A."/>
            <person name="Bakkeren G."/>
            <person name="Khalil H.B."/>
            <person name="Panwar V."/>
            <person name="Joly D."/>
            <person name="Linning R."/>
            <person name="Sakthikumar S."/>
            <person name="Song X."/>
            <person name="Adiconis X."/>
            <person name="Fan L."/>
            <person name="Goldberg J.M."/>
            <person name="Levin J.Z."/>
            <person name="Young S."/>
            <person name="Zeng Q."/>
            <person name="Anikster Y."/>
            <person name="Bruce M."/>
            <person name="Wang M."/>
            <person name="Yin C."/>
            <person name="McCallum B."/>
            <person name="Szabo L.J."/>
            <person name="Hulbert S."/>
            <person name="Chen X."/>
            <person name="Fellers J.P."/>
        </authorList>
    </citation>
    <scope>NUCLEOTIDE SEQUENCE</scope>
    <source>
        <strain evidence="3">Isolate 1-1 / race 1 (BBBD)</strain>
        <strain evidence="2">isolate 1-1 / race 1 (BBBD)</strain>
    </source>
</reference>
<dbReference type="Proteomes" id="UP000005240">
    <property type="component" value="Unassembled WGS sequence"/>
</dbReference>
<name>A0A180GB02_PUCT1</name>
<feature type="non-terminal residue" evidence="1">
    <location>
        <position position="1"/>
    </location>
</feature>
<evidence type="ECO:0000313" key="1">
    <source>
        <dbReference type="EMBL" id="OAV89699.1"/>
    </source>
</evidence>
<feature type="non-terminal residue" evidence="1">
    <location>
        <position position="190"/>
    </location>
</feature>
<gene>
    <name evidence="1" type="ORF">PTTG_28614</name>
</gene>
<reference evidence="1" key="2">
    <citation type="submission" date="2016-05" db="EMBL/GenBank/DDBJ databases">
        <title>Comparative analysis highlights variable genome content of wheat rusts and divergence of the mating loci.</title>
        <authorList>
            <person name="Cuomo C.A."/>
            <person name="Bakkeren G."/>
            <person name="Szabo L."/>
            <person name="Khalil H."/>
            <person name="Joly D."/>
            <person name="Goldberg J."/>
            <person name="Young S."/>
            <person name="Zeng Q."/>
            <person name="Fellers J."/>
        </authorList>
    </citation>
    <scope>NUCLEOTIDE SEQUENCE [LARGE SCALE GENOMIC DNA]</scope>
    <source>
        <strain evidence="1">1-1 BBBD Race 1</strain>
    </source>
</reference>
<keyword evidence="3" id="KW-1185">Reference proteome</keyword>